<protein>
    <submittedName>
        <fullName evidence="1">Uncharacterized protein</fullName>
    </submittedName>
</protein>
<proteinExistence type="predicted"/>
<name>F6BEP7_METIK</name>
<evidence type="ECO:0000313" key="1">
    <source>
        <dbReference type="EMBL" id="AEF96844.1"/>
    </source>
</evidence>
<organism evidence="2">
    <name type="scientific">Methanotorris igneus (strain DSM 5666 / JCM 11834 / Kol 5)</name>
    <dbReference type="NCBI Taxonomy" id="880724"/>
    <lineage>
        <taxon>Archaea</taxon>
        <taxon>Methanobacteriati</taxon>
        <taxon>Methanobacteriota</taxon>
        <taxon>Methanomada group</taxon>
        <taxon>Methanococci</taxon>
        <taxon>Methanococcales</taxon>
        <taxon>Methanocaldococcaceae</taxon>
        <taxon>Methanotorris</taxon>
    </lineage>
</organism>
<dbReference type="Proteomes" id="UP000009227">
    <property type="component" value="Chromosome"/>
</dbReference>
<evidence type="ECO:0000313" key="2">
    <source>
        <dbReference type="Proteomes" id="UP000009227"/>
    </source>
</evidence>
<dbReference type="AlphaFoldDB" id="F6BEP7"/>
<sequence length="88" mass="10324">MWVKIGDNHIINLNLMGEFWCDFESSCIAIGETPFENGVKRILLLYFEDEEKMMKAYETLIDGLKSNKNYVDISEHIVNIEEAIYEEE</sequence>
<accession>F6BEP7</accession>
<dbReference type="HOGENOM" id="CLU_2461784_0_0_2"/>
<dbReference type="GeneID" id="10644170"/>
<dbReference type="STRING" id="880724.Metig_1307"/>
<dbReference type="KEGG" id="mig:Metig_1307"/>
<keyword evidence="2" id="KW-1185">Reference proteome</keyword>
<gene>
    <name evidence="1" type="ordered locus">Metig_1307</name>
</gene>
<dbReference type="OrthoDB" id="373017at2157"/>
<dbReference type="RefSeq" id="WP_013799441.1">
    <property type="nucleotide sequence ID" value="NC_015562.1"/>
</dbReference>
<reference evidence="1 2" key="1">
    <citation type="submission" date="2011-05" db="EMBL/GenBank/DDBJ databases">
        <title>Complete sequence of Methanotorris igneus Kol 5.</title>
        <authorList>
            <consortium name="US DOE Joint Genome Institute"/>
            <person name="Lucas S."/>
            <person name="Han J."/>
            <person name="Lapidus A."/>
            <person name="Cheng J.-F."/>
            <person name="Goodwin L."/>
            <person name="Pitluck S."/>
            <person name="Peters L."/>
            <person name="Mikhailova N."/>
            <person name="Chertkov O."/>
            <person name="Han C."/>
            <person name="Tapia R."/>
            <person name="Land M."/>
            <person name="Hauser L."/>
            <person name="Kyrpides N."/>
            <person name="Ivanova N."/>
            <person name="Pagani I."/>
            <person name="Sieprawska-Lupa M."/>
            <person name="Whitman W."/>
            <person name="Woyke T."/>
        </authorList>
    </citation>
    <scope>NUCLEOTIDE SEQUENCE [LARGE SCALE GENOMIC DNA]</scope>
    <source>
        <strain evidence="2">DSM 5666 / JCM 11834 / Kol 5</strain>
    </source>
</reference>
<dbReference type="EMBL" id="CP002737">
    <property type="protein sequence ID" value="AEF96844.1"/>
    <property type="molecule type" value="Genomic_DNA"/>
</dbReference>